<dbReference type="Proteomes" id="UP000250266">
    <property type="component" value="Unassembled WGS sequence"/>
</dbReference>
<dbReference type="OrthoDB" id="3262926at2759"/>
<dbReference type="EMBL" id="KV744881">
    <property type="protein sequence ID" value="OCK82672.1"/>
    <property type="molecule type" value="Genomic_DNA"/>
</dbReference>
<gene>
    <name evidence="1" type="ORF">K432DRAFT_249584</name>
</gene>
<protein>
    <recommendedName>
        <fullName evidence="3">Gamma-glutamylcyclotransferase AIG2-like domain-containing protein</fullName>
    </recommendedName>
</protein>
<name>A0A8E2EER1_9PEZI</name>
<proteinExistence type="predicted"/>
<reference evidence="1 2" key="1">
    <citation type="journal article" date="2016" name="Nat. Commun.">
        <title>Ectomycorrhizal ecology is imprinted in the genome of the dominant symbiotic fungus Cenococcum geophilum.</title>
        <authorList>
            <consortium name="DOE Joint Genome Institute"/>
            <person name="Peter M."/>
            <person name="Kohler A."/>
            <person name="Ohm R.A."/>
            <person name="Kuo A."/>
            <person name="Krutzmann J."/>
            <person name="Morin E."/>
            <person name="Arend M."/>
            <person name="Barry K.W."/>
            <person name="Binder M."/>
            <person name="Choi C."/>
            <person name="Clum A."/>
            <person name="Copeland A."/>
            <person name="Grisel N."/>
            <person name="Haridas S."/>
            <person name="Kipfer T."/>
            <person name="LaButti K."/>
            <person name="Lindquist E."/>
            <person name="Lipzen A."/>
            <person name="Maire R."/>
            <person name="Meier B."/>
            <person name="Mihaltcheva S."/>
            <person name="Molinier V."/>
            <person name="Murat C."/>
            <person name="Poggeler S."/>
            <person name="Quandt C.A."/>
            <person name="Sperisen C."/>
            <person name="Tritt A."/>
            <person name="Tisserant E."/>
            <person name="Crous P.W."/>
            <person name="Henrissat B."/>
            <person name="Nehls U."/>
            <person name="Egli S."/>
            <person name="Spatafora J.W."/>
            <person name="Grigoriev I.V."/>
            <person name="Martin F.M."/>
        </authorList>
    </citation>
    <scope>NUCLEOTIDE SEQUENCE [LARGE SCALE GENOMIC DNA]</scope>
    <source>
        <strain evidence="1 2">CBS 459.81</strain>
    </source>
</reference>
<sequence>YFFYDTLADSGKLAELFDPQEGAERPILRAATITDGALRTRHNKYKAVADEPGLCVEGWAYRVLSTELEAAVCVYETESHEVVRCIIRMKD</sequence>
<evidence type="ECO:0000313" key="2">
    <source>
        <dbReference type="Proteomes" id="UP000250266"/>
    </source>
</evidence>
<dbReference type="Gene3D" id="3.10.490.10">
    <property type="entry name" value="Gamma-glutamyl cyclotransferase-like"/>
    <property type="match status" value="1"/>
</dbReference>
<organism evidence="1 2">
    <name type="scientific">Lepidopterella palustris CBS 459.81</name>
    <dbReference type="NCBI Taxonomy" id="1314670"/>
    <lineage>
        <taxon>Eukaryota</taxon>
        <taxon>Fungi</taxon>
        <taxon>Dikarya</taxon>
        <taxon>Ascomycota</taxon>
        <taxon>Pezizomycotina</taxon>
        <taxon>Dothideomycetes</taxon>
        <taxon>Pleosporomycetidae</taxon>
        <taxon>Mytilinidiales</taxon>
        <taxon>Argynnaceae</taxon>
        <taxon>Lepidopterella</taxon>
    </lineage>
</organism>
<accession>A0A8E2EER1</accession>
<feature type="non-terminal residue" evidence="1">
    <location>
        <position position="91"/>
    </location>
</feature>
<keyword evidence="2" id="KW-1185">Reference proteome</keyword>
<feature type="non-terminal residue" evidence="1">
    <location>
        <position position="1"/>
    </location>
</feature>
<dbReference type="AlphaFoldDB" id="A0A8E2EER1"/>
<evidence type="ECO:0008006" key="3">
    <source>
        <dbReference type="Google" id="ProtNLM"/>
    </source>
</evidence>
<evidence type="ECO:0000313" key="1">
    <source>
        <dbReference type="EMBL" id="OCK82672.1"/>
    </source>
</evidence>